<dbReference type="AlphaFoldDB" id="A0AAV9QSG2"/>
<name>A0AAV9QSG2_9TELE</name>
<evidence type="ECO:0000313" key="2">
    <source>
        <dbReference type="Proteomes" id="UP001311232"/>
    </source>
</evidence>
<gene>
    <name evidence="1" type="ORF">CRENBAI_006159</name>
</gene>
<proteinExistence type="predicted"/>
<evidence type="ECO:0000313" key="1">
    <source>
        <dbReference type="EMBL" id="KAK5598675.1"/>
    </source>
</evidence>
<reference evidence="1 2" key="1">
    <citation type="submission" date="2021-06" db="EMBL/GenBank/DDBJ databases">
        <authorList>
            <person name="Palmer J.M."/>
        </authorList>
    </citation>
    <scope>NUCLEOTIDE SEQUENCE [LARGE SCALE GENOMIC DNA]</scope>
    <source>
        <strain evidence="1 2">MEX-2019</strain>
        <tissue evidence="1">Muscle</tissue>
    </source>
</reference>
<organism evidence="1 2">
    <name type="scientific">Crenichthys baileyi</name>
    <name type="common">White River springfish</name>
    <dbReference type="NCBI Taxonomy" id="28760"/>
    <lineage>
        <taxon>Eukaryota</taxon>
        <taxon>Metazoa</taxon>
        <taxon>Chordata</taxon>
        <taxon>Craniata</taxon>
        <taxon>Vertebrata</taxon>
        <taxon>Euteleostomi</taxon>
        <taxon>Actinopterygii</taxon>
        <taxon>Neopterygii</taxon>
        <taxon>Teleostei</taxon>
        <taxon>Neoteleostei</taxon>
        <taxon>Acanthomorphata</taxon>
        <taxon>Ovalentaria</taxon>
        <taxon>Atherinomorphae</taxon>
        <taxon>Cyprinodontiformes</taxon>
        <taxon>Goodeidae</taxon>
        <taxon>Crenichthys</taxon>
    </lineage>
</organism>
<comment type="caution">
    <text evidence="1">The sequence shown here is derived from an EMBL/GenBank/DDBJ whole genome shotgun (WGS) entry which is preliminary data.</text>
</comment>
<dbReference type="Proteomes" id="UP001311232">
    <property type="component" value="Unassembled WGS sequence"/>
</dbReference>
<keyword evidence="2" id="KW-1185">Reference proteome</keyword>
<accession>A0AAV9QSG2</accession>
<protein>
    <submittedName>
        <fullName evidence="1">Uncharacterized protein</fullName>
    </submittedName>
</protein>
<sequence>MSLWPYQDCRLLVGSQGICRCSRQSSTPLGIIIVLLLDSIWLLLLSRLHSGGFAGLGLLDILISWISKQCLAHIDVIHVGEVTDGGSISKSTSIASLWDDRAEGLQTFAEQLRDRASLLEDS</sequence>
<dbReference type="EMBL" id="JAHHUM010003025">
    <property type="protein sequence ID" value="KAK5598675.1"/>
    <property type="molecule type" value="Genomic_DNA"/>
</dbReference>